<dbReference type="EMBL" id="CP134146">
    <property type="protein sequence ID" value="WNC68613.1"/>
    <property type="molecule type" value="Genomic_DNA"/>
</dbReference>
<gene>
    <name evidence="1" type="ORF">RI845_00350</name>
</gene>
<reference evidence="2" key="1">
    <citation type="submission" date="2023-09" db="EMBL/GenBank/DDBJ databases">
        <authorList>
            <person name="Li S."/>
            <person name="Li X."/>
            <person name="Zhang C."/>
            <person name="Zhao Z."/>
        </authorList>
    </citation>
    <scope>NUCLEOTIDE SEQUENCE [LARGE SCALE GENOMIC DNA]</scope>
    <source>
        <strain evidence="2">SQ345</strain>
    </source>
</reference>
<evidence type="ECO:0000313" key="1">
    <source>
        <dbReference type="EMBL" id="WNC68613.1"/>
    </source>
</evidence>
<evidence type="ECO:0000313" key="2">
    <source>
        <dbReference type="Proteomes" id="UP001248581"/>
    </source>
</evidence>
<dbReference type="Proteomes" id="UP001248581">
    <property type="component" value="Chromosome"/>
</dbReference>
<evidence type="ECO:0008006" key="3">
    <source>
        <dbReference type="Google" id="ProtNLM"/>
    </source>
</evidence>
<proteinExistence type="predicted"/>
<organism evidence="1 2">
    <name type="scientific">Thalassotalea nanhaiensis</name>
    <dbReference type="NCBI Taxonomy" id="3065648"/>
    <lineage>
        <taxon>Bacteria</taxon>
        <taxon>Pseudomonadati</taxon>
        <taxon>Pseudomonadota</taxon>
        <taxon>Gammaproteobacteria</taxon>
        <taxon>Alteromonadales</taxon>
        <taxon>Colwelliaceae</taxon>
        <taxon>Thalassotalea</taxon>
    </lineage>
</organism>
<keyword evidence="2" id="KW-1185">Reference proteome</keyword>
<sequence length="110" mass="12586">MKSLLKSIQYGMLDFIEGDDEPDYTSEDVSACITLLLEFMSVVESESQTIDSAREHVKNLVLSLNELNEKCGECLIETDQREEICEFIFKVVANANIEVSGDITEEWRDW</sequence>
<protein>
    <recommendedName>
        <fullName evidence="3">DUF3802 family protein</fullName>
    </recommendedName>
</protein>
<accession>A0ABY9TIF8</accession>
<name>A0ABY9TIF8_9GAMM</name>
<dbReference type="RefSeq" id="WP_348387767.1">
    <property type="nucleotide sequence ID" value="NZ_CP134146.1"/>
</dbReference>